<dbReference type="Proteomes" id="UP000887575">
    <property type="component" value="Unassembled WGS sequence"/>
</dbReference>
<dbReference type="CDD" id="cd07061">
    <property type="entry name" value="HP_HAP_like"/>
    <property type="match status" value="1"/>
</dbReference>
<reference evidence="3" key="1">
    <citation type="submission" date="2024-02" db="UniProtKB">
        <authorList>
            <consortium name="WormBaseParasite"/>
        </authorList>
    </citation>
    <scope>IDENTIFICATION</scope>
</reference>
<protein>
    <submittedName>
        <fullName evidence="3">Uncharacterized protein</fullName>
    </submittedName>
</protein>
<evidence type="ECO:0000256" key="1">
    <source>
        <dbReference type="ARBA" id="ARBA00005375"/>
    </source>
</evidence>
<dbReference type="SUPFAM" id="SSF53254">
    <property type="entry name" value="Phosphoglycerate mutase-like"/>
    <property type="match status" value="1"/>
</dbReference>
<accession>A0AAF3FP04</accession>
<dbReference type="Gene3D" id="3.40.50.1240">
    <property type="entry name" value="Phosphoglycerate mutase-like"/>
    <property type="match status" value="1"/>
</dbReference>
<name>A0AAF3FP04_9BILA</name>
<dbReference type="PANTHER" id="PTHR11567:SF210">
    <property type="entry name" value="ACID PHOSPHATASE 5-RELATED"/>
    <property type="match status" value="1"/>
</dbReference>
<dbReference type="InterPro" id="IPR029033">
    <property type="entry name" value="His_PPase_superfam"/>
</dbReference>
<dbReference type="PANTHER" id="PTHR11567">
    <property type="entry name" value="ACID PHOSPHATASE-RELATED"/>
    <property type="match status" value="1"/>
</dbReference>
<dbReference type="WBParaSite" id="MBELARI_LOCUS8487">
    <property type="protein sequence ID" value="MBELARI_LOCUS8487"/>
    <property type="gene ID" value="MBELARI_LOCUS8487"/>
</dbReference>
<proteinExistence type="inferred from homology"/>
<dbReference type="Pfam" id="PF00328">
    <property type="entry name" value="His_Phos_2"/>
    <property type="match status" value="1"/>
</dbReference>
<dbReference type="InterPro" id="IPR050645">
    <property type="entry name" value="Histidine_acid_phosphatase"/>
</dbReference>
<dbReference type="InterPro" id="IPR000560">
    <property type="entry name" value="His_Pase_clade-2"/>
</dbReference>
<keyword evidence="2" id="KW-1185">Reference proteome</keyword>
<comment type="similarity">
    <text evidence="1">Belongs to the histidine acid phosphatase family.</text>
</comment>
<sequence length="355" mass="39651">MTWNLIHPRFRRQYYGMNGGGMGGGMGMGMMGGMGGMGQQMGGMGQQMFPGVMQSSKNSWGSFSSQREDWPRGWEQLTNLGIQEAFELGTFLRERYIDEKKLFGPFFDREKVFMQSSDQERTLESAQAVAAGLFPPTGNRVWNASFLWQPTPIHSHGIDRAQDMILRPKASGCPRYKRLNTTDRVKSVHQIEKKYADFFKYLSNMTGNEINGLNVAHLFELGIEIKNGLPQPDWVNGKFGDLPILPTIVALKKKLRLGEFNSPEKGKLRGGLMLNNLITYIEALRDGNQTFAAVLYSSHDDGLFALLSALGLLGDEMIPTAAGMMSAMVSHSHVWSFQDRERTGGEKTAMSVLFL</sequence>
<dbReference type="AlphaFoldDB" id="A0AAF3FP04"/>
<dbReference type="GO" id="GO:0016791">
    <property type="term" value="F:phosphatase activity"/>
    <property type="evidence" value="ECO:0007669"/>
    <property type="project" value="UniProtKB-ARBA"/>
</dbReference>
<organism evidence="2 3">
    <name type="scientific">Mesorhabditis belari</name>
    <dbReference type="NCBI Taxonomy" id="2138241"/>
    <lineage>
        <taxon>Eukaryota</taxon>
        <taxon>Metazoa</taxon>
        <taxon>Ecdysozoa</taxon>
        <taxon>Nematoda</taxon>
        <taxon>Chromadorea</taxon>
        <taxon>Rhabditida</taxon>
        <taxon>Rhabditina</taxon>
        <taxon>Rhabditomorpha</taxon>
        <taxon>Rhabditoidea</taxon>
        <taxon>Rhabditidae</taxon>
        <taxon>Mesorhabditinae</taxon>
        <taxon>Mesorhabditis</taxon>
    </lineage>
</organism>
<evidence type="ECO:0000313" key="3">
    <source>
        <dbReference type="WBParaSite" id="MBELARI_LOCUS8487"/>
    </source>
</evidence>
<evidence type="ECO:0000313" key="2">
    <source>
        <dbReference type="Proteomes" id="UP000887575"/>
    </source>
</evidence>